<evidence type="ECO:0000256" key="10">
    <source>
        <dbReference type="ARBA" id="ARBA00023136"/>
    </source>
</evidence>
<dbReference type="NCBIfam" id="TIGR00229">
    <property type="entry name" value="sensory_box"/>
    <property type="match status" value="2"/>
</dbReference>
<dbReference type="InterPro" id="IPR005467">
    <property type="entry name" value="His_kinase_dom"/>
</dbReference>
<dbReference type="InterPro" id="IPR000014">
    <property type="entry name" value="PAS"/>
</dbReference>
<keyword evidence="6" id="KW-0547">Nucleotide-binding</keyword>
<evidence type="ECO:0000313" key="15">
    <source>
        <dbReference type="EMBL" id="SMH29888.1"/>
    </source>
</evidence>
<dbReference type="Pfam" id="PF02518">
    <property type="entry name" value="HATPase_c"/>
    <property type="match status" value="1"/>
</dbReference>
<feature type="domain" description="Histidine kinase" evidence="12">
    <location>
        <begin position="424"/>
        <end position="642"/>
    </location>
</feature>
<dbReference type="Pfam" id="PF13426">
    <property type="entry name" value="PAS_9"/>
    <property type="match status" value="1"/>
</dbReference>
<evidence type="ECO:0000259" key="13">
    <source>
        <dbReference type="PROSITE" id="PS50113"/>
    </source>
</evidence>
<dbReference type="PANTHER" id="PTHR43047:SF72">
    <property type="entry name" value="OSMOSENSING HISTIDINE PROTEIN KINASE SLN1"/>
    <property type="match status" value="1"/>
</dbReference>
<dbReference type="InterPro" id="IPR001610">
    <property type="entry name" value="PAC"/>
</dbReference>
<protein>
    <recommendedName>
        <fullName evidence="3">histidine kinase</fullName>
        <ecNumber evidence="3">2.7.13.3</ecNumber>
    </recommendedName>
</protein>
<dbReference type="InterPro" id="IPR035965">
    <property type="entry name" value="PAS-like_dom_sf"/>
</dbReference>
<dbReference type="InterPro" id="IPR003594">
    <property type="entry name" value="HATPase_dom"/>
</dbReference>
<evidence type="ECO:0000256" key="1">
    <source>
        <dbReference type="ARBA" id="ARBA00000085"/>
    </source>
</evidence>
<keyword evidence="7 14" id="KW-0418">Kinase</keyword>
<dbReference type="CDD" id="cd16922">
    <property type="entry name" value="HATPase_EvgS-ArcB-TorS-like"/>
    <property type="match status" value="1"/>
</dbReference>
<dbReference type="AlphaFoldDB" id="A0A1X7MZW9"/>
<dbReference type="InterPro" id="IPR018247">
    <property type="entry name" value="EF_Hand_1_Ca_BS"/>
</dbReference>
<evidence type="ECO:0000256" key="7">
    <source>
        <dbReference type="ARBA" id="ARBA00022777"/>
    </source>
</evidence>
<dbReference type="SUPFAM" id="SSF55785">
    <property type="entry name" value="PYP-like sensor domain (PAS domain)"/>
    <property type="match status" value="3"/>
</dbReference>
<dbReference type="Gene3D" id="3.30.450.20">
    <property type="entry name" value="PAS domain"/>
    <property type="match status" value="3"/>
</dbReference>
<reference evidence="16" key="1">
    <citation type="submission" date="2017-04" db="EMBL/GenBank/DDBJ databases">
        <authorList>
            <person name="Varghese N."/>
            <person name="Submissions S."/>
        </authorList>
    </citation>
    <scope>NUCLEOTIDE SEQUENCE [LARGE SCALE GENOMIC DNA]</scope>
    <source>
        <strain evidence="16">FDF-1</strain>
    </source>
</reference>
<evidence type="ECO:0000256" key="4">
    <source>
        <dbReference type="ARBA" id="ARBA00022553"/>
    </source>
</evidence>
<name>A0A1X7MZW9_9EURY</name>
<dbReference type="FunFam" id="1.10.287.130:FF:000038">
    <property type="entry name" value="Sensory transduction histidine kinase"/>
    <property type="match status" value="1"/>
</dbReference>
<evidence type="ECO:0000256" key="6">
    <source>
        <dbReference type="ARBA" id="ARBA00022741"/>
    </source>
</evidence>
<evidence type="ECO:0000313" key="14">
    <source>
        <dbReference type="EMBL" id="RNI11128.1"/>
    </source>
</evidence>
<dbReference type="InterPro" id="IPR036097">
    <property type="entry name" value="HisK_dim/P_sf"/>
</dbReference>
<dbReference type="EC" id="2.7.13.3" evidence="3"/>
<organism evidence="15 16">
    <name type="scientific">Methanohalophilus portucalensis FDF-1</name>
    <dbReference type="NCBI Taxonomy" id="523843"/>
    <lineage>
        <taxon>Archaea</taxon>
        <taxon>Methanobacteriati</taxon>
        <taxon>Methanobacteriota</taxon>
        <taxon>Stenosarchaea group</taxon>
        <taxon>Methanomicrobia</taxon>
        <taxon>Methanosarcinales</taxon>
        <taxon>Methanosarcinaceae</taxon>
        <taxon>Methanohalophilus</taxon>
    </lineage>
</organism>
<dbReference type="Pfam" id="PF08447">
    <property type="entry name" value="PAS_3"/>
    <property type="match status" value="1"/>
</dbReference>
<comment type="subcellular location">
    <subcellularLocation>
        <location evidence="2">Membrane</location>
    </subcellularLocation>
</comment>
<evidence type="ECO:0000256" key="3">
    <source>
        <dbReference type="ARBA" id="ARBA00012438"/>
    </source>
</evidence>
<feature type="domain" description="PAC" evidence="13">
    <location>
        <begin position="352"/>
        <end position="406"/>
    </location>
</feature>
<evidence type="ECO:0000313" key="17">
    <source>
        <dbReference type="Proteomes" id="UP000278252"/>
    </source>
</evidence>
<evidence type="ECO:0000256" key="8">
    <source>
        <dbReference type="ARBA" id="ARBA00022840"/>
    </source>
</evidence>
<dbReference type="GO" id="GO:0000155">
    <property type="term" value="F:phosphorelay sensor kinase activity"/>
    <property type="evidence" value="ECO:0007669"/>
    <property type="project" value="InterPro"/>
</dbReference>
<dbReference type="SUPFAM" id="SSF55874">
    <property type="entry name" value="ATPase domain of HSP90 chaperone/DNA topoisomerase II/histidine kinase"/>
    <property type="match status" value="1"/>
</dbReference>
<dbReference type="InterPro" id="IPR003661">
    <property type="entry name" value="HisK_dim/P_dom"/>
</dbReference>
<dbReference type="EMBL" id="RJJH01000011">
    <property type="protein sequence ID" value="RNI11128.1"/>
    <property type="molecule type" value="Genomic_DNA"/>
</dbReference>
<dbReference type="CDD" id="cd00082">
    <property type="entry name" value="HisKA"/>
    <property type="match status" value="1"/>
</dbReference>
<dbReference type="Pfam" id="PF00512">
    <property type="entry name" value="HisKA"/>
    <property type="match status" value="1"/>
</dbReference>
<dbReference type="PROSITE" id="PS00018">
    <property type="entry name" value="EF_HAND_1"/>
    <property type="match status" value="1"/>
</dbReference>
<dbReference type="PRINTS" id="PR00344">
    <property type="entry name" value="BCTRLSENSOR"/>
</dbReference>
<reference evidence="14 17" key="3">
    <citation type="submission" date="2018-10" db="EMBL/GenBank/DDBJ databases">
        <title>Cultivation of a novel Methanohalophilus strain from Kebrit Deep of the Red Sea and a genomic comparison of members of the genus Methanohalophilus.</title>
        <authorList>
            <person name="Guan Y."/>
            <person name="Ngugi D.K."/>
            <person name="Stingl U."/>
        </authorList>
    </citation>
    <scope>NUCLEOTIDE SEQUENCE [LARGE SCALE GENOMIC DNA]</scope>
    <source>
        <strain evidence="14 17">DSM 7471</strain>
    </source>
</reference>
<dbReference type="EMBL" id="FXBN01000001">
    <property type="protein sequence ID" value="SMH29888.1"/>
    <property type="molecule type" value="Genomic_DNA"/>
</dbReference>
<dbReference type="Gene3D" id="1.10.287.130">
    <property type="match status" value="1"/>
</dbReference>
<keyword evidence="4" id="KW-0597">Phosphoprotein</keyword>
<sequence>MHFNFTKTTNGDSLNKELFDLWEDNIAIISPDGIISYANESWKQFAKDNGLNPEECNAGANYLKVCEKATGKNSDEAQIALDGIKDVIYGNKNTFKLEYPCHSPEKQRWFLMKVTPLSKEKPTNVLLQHIDITERKSVEKALKKSEQRFKEIYLESPIPIEVYNSEGHLIDVNTSCLKLFGISDVAEVKGFNLFDDPNLPAYTREQLLAGETVEYETTFDFELVKKLDLYNTSRSGIIYVNVKISALCMDCIDGYLVHVQDITNHKVAQAKVKQSEKRLDLALKGTKAGIWDWYVQTGEAFFNERWAEIVGYTLDELKPINIQTWINLTHTNDYKRAEKLLNKHFAGETEFYECQLRMKHKKGHWVWIEDRGCVVEWSKDGNKPIRMTGTHIDITNRKNAEDAIIQSKILAEEANRTKSEFLANMSHELRTPLNSIIGYSQILDQNSSGNLNEKELKYLSNIFNSGSHLLDLINDILDISKVEAGKMDYEPEQINLSQTIKIVIGLVKPLAMKKSINLQFINTTDFFEISADNVKVKQILHNLLSNAIKFTPVNGEVKVCLSTVGNTAQISVSDTGIGIPENKQKSIFDPFKQADSSTNREYGGTGLGLALVKKYVEMHGGDIWIESEVGKGSTFTFTIPLN</sequence>
<evidence type="ECO:0000256" key="11">
    <source>
        <dbReference type="ARBA" id="ARBA00023306"/>
    </source>
</evidence>
<dbReference type="CDD" id="cd00130">
    <property type="entry name" value="PAS"/>
    <property type="match status" value="2"/>
</dbReference>
<comment type="catalytic activity">
    <reaction evidence="1">
        <text>ATP + protein L-histidine = ADP + protein N-phospho-L-histidine.</text>
        <dbReference type="EC" id="2.7.13.3"/>
    </reaction>
</comment>
<keyword evidence="10" id="KW-0472">Membrane</keyword>
<accession>A0A1X7MZW9</accession>
<evidence type="ECO:0000256" key="5">
    <source>
        <dbReference type="ARBA" id="ARBA00022679"/>
    </source>
</evidence>
<dbReference type="InterPro" id="IPR013655">
    <property type="entry name" value="PAS_fold_3"/>
</dbReference>
<dbReference type="Proteomes" id="UP000193969">
    <property type="component" value="Unassembled WGS sequence"/>
</dbReference>
<reference evidence="15" key="2">
    <citation type="submission" date="2017-04" db="EMBL/GenBank/DDBJ databases">
        <authorList>
            <person name="Afonso C.L."/>
            <person name="Miller P.J."/>
            <person name="Scott M.A."/>
            <person name="Spackman E."/>
            <person name="Goraichik I."/>
            <person name="Dimitrov K.M."/>
            <person name="Suarez D.L."/>
            <person name="Swayne D.E."/>
        </authorList>
    </citation>
    <scope>NUCLEOTIDE SEQUENCE [LARGE SCALE GENOMIC DNA]</scope>
    <source>
        <strain evidence="15">FDF-1</strain>
    </source>
</reference>
<evidence type="ECO:0000256" key="9">
    <source>
        <dbReference type="ARBA" id="ARBA00023012"/>
    </source>
</evidence>
<dbReference type="PROSITE" id="PS50113">
    <property type="entry name" value="PAC"/>
    <property type="match status" value="1"/>
</dbReference>
<keyword evidence="16" id="KW-1185">Reference proteome</keyword>
<dbReference type="InterPro" id="IPR000700">
    <property type="entry name" value="PAS-assoc_C"/>
</dbReference>
<evidence type="ECO:0000256" key="2">
    <source>
        <dbReference type="ARBA" id="ARBA00004370"/>
    </source>
</evidence>
<keyword evidence="9" id="KW-0902">Two-component regulatory system</keyword>
<dbReference type="Proteomes" id="UP000278252">
    <property type="component" value="Unassembled WGS sequence"/>
</dbReference>
<proteinExistence type="predicted"/>
<dbReference type="GO" id="GO:0005524">
    <property type="term" value="F:ATP binding"/>
    <property type="evidence" value="ECO:0007669"/>
    <property type="project" value="UniProtKB-KW"/>
</dbReference>
<dbReference type="FunFam" id="3.30.565.10:FF:000010">
    <property type="entry name" value="Sensor histidine kinase RcsC"/>
    <property type="match status" value="1"/>
</dbReference>
<dbReference type="SMART" id="SM00388">
    <property type="entry name" value="HisKA"/>
    <property type="match status" value="1"/>
</dbReference>
<evidence type="ECO:0000259" key="12">
    <source>
        <dbReference type="PROSITE" id="PS50109"/>
    </source>
</evidence>
<keyword evidence="8" id="KW-0067">ATP-binding</keyword>
<dbReference type="SMART" id="SM00086">
    <property type="entry name" value="PAC"/>
    <property type="match status" value="3"/>
</dbReference>
<dbReference type="SUPFAM" id="SSF47384">
    <property type="entry name" value="Homodimeric domain of signal transducing histidine kinase"/>
    <property type="match status" value="1"/>
</dbReference>
<dbReference type="GO" id="GO:0005886">
    <property type="term" value="C:plasma membrane"/>
    <property type="evidence" value="ECO:0007669"/>
    <property type="project" value="TreeGrafter"/>
</dbReference>
<dbReference type="PROSITE" id="PS50109">
    <property type="entry name" value="HIS_KIN"/>
    <property type="match status" value="1"/>
</dbReference>
<dbReference type="InterPro" id="IPR036890">
    <property type="entry name" value="HATPase_C_sf"/>
</dbReference>
<dbReference type="SMART" id="SM00091">
    <property type="entry name" value="PAS"/>
    <property type="match status" value="3"/>
</dbReference>
<dbReference type="PANTHER" id="PTHR43047">
    <property type="entry name" value="TWO-COMPONENT HISTIDINE PROTEIN KINASE"/>
    <property type="match status" value="1"/>
</dbReference>
<gene>
    <name evidence="14" type="ORF">EFE41_06060</name>
    <name evidence="15" type="ORF">SAMN06264941_0245</name>
</gene>
<dbReference type="GO" id="GO:0009927">
    <property type="term" value="F:histidine phosphotransfer kinase activity"/>
    <property type="evidence" value="ECO:0007669"/>
    <property type="project" value="TreeGrafter"/>
</dbReference>
<keyword evidence="11" id="KW-0131">Cell cycle</keyword>
<keyword evidence="5" id="KW-0808">Transferase</keyword>
<dbReference type="InterPro" id="IPR004358">
    <property type="entry name" value="Sig_transdc_His_kin-like_C"/>
</dbReference>
<evidence type="ECO:0000313" key="16">
    <source>
        <dbReference type="Proteomes" id="UP000193969"/>
    </source>
</evidence>
<dbReference type="SMART" id="SM00387">
    <property type="entry name" value="HATPase_c"/>
    <property type="match status" value="1"/>
</dbReference>
<dbReference type="Gene3D" id="3.30.565.10">
    <property type="entry name" value="Histidine kinase-like ATPase, C-terminal domain"/>
    <property type="match status" value="1"/>
</dbReference>